<dbReference type="AlphaFoldDB" id="A0A8J4FIL0"/>
<evidence type="ECO:0000313" key="1">
    <source>
        <dbReference type="EMBL" id="GIL76640.1"/>
    </source>
</evidence>
<reference evidence="1" key="1">
    <citation type="journal article" date="2021" name="Proc. Natl. Acad. Sci. U.S.A.">
        <title>Three genomes in the algal genus Volvox reveal the fate of a haploid sex-determining region after a transition to homothallism.</title>
        <authorList>
            <person name="Yamamoto K."/>
            <person name="Hamaji T."/>
            <person name="Kawai-Toyooka H."/>
            <person name="Matsuzaki R."/>
            <person name="Takahashi F."/>
            <person name="Nishimura Y."/>
            <person name="Kawachi M."/>
            <person name="Noguchi H."/>
            <person name="Minakuchi Y."/>
            <person name="Umen J.G."/>
            <person name="Toyoda A."/>
            <person name="Nozaki H."/>
        </authorList>
    </citation>
    <scope>NUCLEOTIDE SEQUENCE</scope>
    <source>
        <strain evidence="1">NIES-3786</strain>
    </source>
</reference>
<proteinExistence type="predicted"/>
<protein>
    <submittedName>
        <fullName evidence="1">Uncharacterized protein</fullName>
    </submittedName>
</protein>
<comment type="caution">
    <text evidence="1">The sequence shown here is derived from an EMBL/GenBank/DDBJ whole genome shotgun (WGS) entry which is preliminary data.</text>
</comment>
<dbReference type="EMBL" id="BNCP01000009">
    <property type="protein sequence ID" value="GIL76640.1"/>
    <property type="molecule type" value="Genomic_DNA"/>
</dbReference>
<organism evidence="1 2">
    <name type="scientific">Volvox reticuliferus</name>
    <dbReference type="NCBI Taxonomy" id="1737510"/>
    <lineage>
        <taxon>Eukaryota</taxon>
        <taxon>Viridiplantae</taxon>
        <taxon>Chlorophyta</taxon>
        <taxon>core chlorophytes</taxon>
        <taxon>Chlorophyceae</taxon>
        <taxon>CS clade</taxon>
        <taxon>Chlamydomonadales</taxon>
        <taxon>Volvocaceae</taxon>
        <taxon>Volvox</taxon>
    </lineage>
</organism>
<dbReference type="Proteomes" id="UP000747110">
    <property type="component" value="Unassembled WGS sequence"/>
</dbReference>
<gene>
    <name evidence="1" type="ORF">Vretifemale_6138</name>
</gene>
<keyword evidence="2" id="KW-1185">Reference proteome</keyword>
<accession>A0A8J4FIL0</accession>
<sequence length="108" mass="11666">MEWRRKLAGGAAVRLCPPLEGSPAGAMWSEVGAGYVRVCGTGGCDGFCFNRQSHCMAQRSGFAKCCTLQVYLRVSSFKGAISCPPCCERLALLLPYNALPPLRAYNLM</sequence>
<name>A0A8J4FIL0_9CHLO</name>
<evidence type="ECO:0000313" key="2">
    <source>
        <dbReference type="Proteomes" id="UP000747110"/>
    </source>
</evidence>